<evidence type="ECO:0000256" key="4">
    <source>
        <dbReference type="ARBA" id="ARBA00022525"/>
    </source>
</evidence>
<evidence type="ECO:0000313" key="7">
    <source>
        <dbReference type="EMBL" id="KAF7851536.1"/>
    </source>
</evidence>
<dbReference type="Gramene" id="rna-gnl|WGS:JABURB|Cocit.L3754.1">
    <property type="protein sequence ID" value="cds-KAF7851536.1"/>
    <property type="gene ID" value="gene-BT93_L3754"/>
</dbReference>
<organism evidence="7 8">
    <name type="scientific">Corymbia citriodora subsp. variegata</name>
    <dbReference type="NCBI Taxonomy" id="360336"/>
    <lineage>
        <taxon>Eukaryota</taxon>
        <taxon>Viridiplantae</taxon>
        <taxon>Streptophyta</taxon>
        <taxon>Embryophyta</taxon>
        <taxon>Tracheophyta</taxon>
        <taxon>Spermatophyta</taxon>
        <taxon>Magnoliopsida</taxon>
        <taxon>eudicotyledons</taxon>
        <taxon>Gunneridae</taxon>
        <taxon>Pentapetalae</taxon>
        <taxon>rosids</taxon>
        <taxon>malvids</taxon>
        <taxon>Myrtales</taxon>
        <taxon>Myrtaceae</taxon>
        <taxon>Myrtoideae</taxon>
        <taxon>Eucalypteae</taxon>
        <taxon>Corymbia</taxon>
    </lineage>
</organism>
<keyword evidence="8" id="KW-1185">Reference proteome</keyword>
<feature type="signal peptide" evidence="6">
    <location>
        <begin position="1"/>
        <end position="23"/>
    </location>
</feature>
<accession>A0A8T0CYW2</accession>
<comment type="subcellular location">
    <subcellularLocation>
        <location evidence="1 6">Secreted</location>
    </subcellularLocation>
</comment>
<dbReference type="Proteomes" id="UP000806378">
    <property type="component" value="Unassembled WGS sequence"/>
</dbReference>
<dbReference type="AlphaFoldDB" id="A0A8T0CYW2"/>
<comment type="caution">
    <text evidence="7">The sequence shown here is derived from an EMBL/GenBank/DDBJ whole genome shotgun (WGS) entry which is preliminary data.</text>
</comment>
<dbReference type="GO" id="GO:0005576">
    <property type="term" value="C:extracellular region"/>
    <property type="evidence" value="ECO:0007669"/>
    <property type="project" value="UniProtKB-SubCell"/>
</dbReference>
<dbReference type="Pfam" id="PF05938">
    <property type="entry name" value="Self-incomp_S1"/>
    <property type="match status" value="1"/>
</dbReference>
<dbReference type="InterPro" id="IPR010264">
    <property type="entry name" value="Self-incomp_S1"/>
</dbReference>
<proteinExistence type="inferred from homology"/>
<dbReference type="EMBL" id="MU089537">
    <property type="protein sequence ID" value="KAF7851536.1"/>
    <property type="molecule type" value="Genomic_DNA"/>
</dbReference>
<dbReference type="PROSITE" id="PS51257">
    <property type="entry name" value="PROKAR_LIPOPROTEIN"/>
    <property type="match status" value="1"/>
</dbReference>
<reference evidence="7" key="1">
    <citation type="submission" date="2020-05" db="EMBL/GenBank/DDBJ databases">
        <title>WGS assembly of Corymbia citriodora subspecies variegata.</title>
        <authorList>
            <person name="Barry K."/>
            <person name="Hundley H."/>
            <person name="Shu S."/>
            <person name="Jenkins J."/>
            <person name="Grimwood J."/>
            <person name="Baten A."/>
        </authorList>
    </citation>
    <scope>NUCLEOTIDE SEQUENCE</scope>
    <source>
        <strain evidence="7">CV2-018</strain>
    </source>
</reference>
<keyword evidence="3 6" id="KW-0713">Self-incompatibility</keyword>
<dbReference type="PANTHER" id="PTHR31232">
    <property type="match status" value="1"/>
</dbReference>
<evidence type="ECO:0000256" key="5">
    <source>
        <dbReference type="ARBA" id="ARBA00022729"/>
    </source>
</evidence>
<evidence type="ECO:0000256" key="6">
    <source>
        <dbReference type="RuleBase" id="RU367044"/>
    </source>
</evidence>
<feature type="chain" id="PRO_5035969430" description="S-protein homolog" evidence="6">
    <location>
        <begin position="24"/>
        <end position="142"/>
    </location>
</feature>
<comment type="similarity">
    <text evidence="2 6">Belongs to the plant self-incompatibility (S1) protein family.</text>
</comment>
<evidence type="ECO:0000256" key="3">
    <source>
        <dbReference type="ARBA" id="ARBA00022471"/>
    </source>
</evidence>
<evidence type="ECO:0000256" key="1">
    <source>
        <dbReference type="ARBA" id="ARBA00004613"/>
    </source>
</evidence>
<evidence type="ECO:0000313" key="8">
    <source>
        <dbReference type="Proteomes" id="UP000806378"/>
    </source>
</evidence>
<dbReference type="PANTHER" id="PTHR31232:SF43">
    <property type="entry name" value="S-PROTEIN HOMOLOG 29-RELATED"/>
    <property type="match status" value="1"/>
</dbReference>
<name>A0A8T0CYW2_CORYI</name>
<gene>
    <name evidence="7" type="ORF">BT93_L3754</name>
</gene>
<evidence type="ECO:0000256" key="2">
    <source>
        <dbReference type="ARBA" id="ARBA00005581"/>
    </source>
</evidence>
<sequence>MMMMKKSAILVFICSLFATSCLGSIWRKTNVKINNNLPAGTTLTVHCKSKNDDLGTRHVKGSWGFSFTTHVFGVTLFYCSFKWPGQFHWFDIYVQNRDKEECHNCVWEILPNGPCRLNRETGRFDACYPWNPPSQLRGKPLI</sequence>
<keyword evidence="4 6" id="KW-0964">Secreted</keyword>
<keyword evidence="5 6" id="KW-0732">Signal</keyword>
<dbReference type="GO" id="GO:0060320">
    <property type="term" value="P:rejection of self pollen"/>
    <property type="evidence" value="ECO:0007669"/>
    <property type="project" value="UniProtKB-KW"/>
</dbReference>
<dbReference type="OrthoDB" id="1900999at2759"/>
<protein>
    <recommendedName>
        <fullName evidence="6">S-protein homolog</fullName>
    </recommendedName>
</protein>